<evidence type="ECO:0000313" key="3">
    <source>
        <dbReference type="Proteomes" id="UP000260823"/>
    </source>
</evidence>
<sequence>MPTQITGLILLLGLMLFALYPLMKKRRKSKPRVDTDTRNANYAINADGKLERIRGNSFIND</sequence>
<keyword evidence="1" id="KW-1133">Transmembrane helix</keyword>
<dbReference type="EMBL" id="QWDE01000001">
    <property type="protein sequence ID" value="RFZ85740.1"/>
    <property type="molecule type" value="Genomic_DNA"/>
</dbReference>
<feature type="transmembrane region" description="Helical" evidence="1">
    <location>
        <begin position="6"/>
        <end position="23"/>
    </location>
</feature>
<evidence type="ECO:0000256" key="1">
    <source>
        <dbReference type="SAM" id="Phobius"/>
    </source>
</evidence>
<keyword evidence="1" id="KW-0472">Membrane</keyword>
<proteinExistence type="predicted"/>
<evidence type="ECO:0000313" key="2">
    <source>
        <dbReference type="EMBL" id="RFZ85740.1"/>
    </source>
</evidence>
<organism evidence="2 3">
    <name type="scientific">Mucilaginibacter terrenus</name>
    <dbReference type="NCBI Taxonomy" id="2482727"/>
    <lineage>
        <taxon>Bacteria</taxon>
        <taxon>Pseudomonadati</taxon>
        <taxon>Bacteroidota</taxon>
        <taxon>Sphingobacteriia</taxon>
        <taxon>Sphingobacteriales</taxon>
        <taxon>Sphingobacteriaceae</taxon>
        <taxon>Mucilaginibacter</taxon>
    </lineage>
</organism>
<dbReference type="AlphaFoldDB" id="A0A3E2NY08"/>
<comment type="caution">
    <text evidence="2">The sequence shown here is derived from an EMBL/GenBank/DDBJ whole genome shotgun (WGS) entry which is preliminary data.</text>
</comment>
<accession>A0A3E2NY08</accession>
<dbReference type="RefSeq" id="WP_117382637.1">
    <property type="nucleotide sequence ID" value="NZ_QWDE01000001.1"/>
</dbReference>
<keyword evidence="1" id="KW-0812">Transmembrane</keyword>
<reference evidence="2 3" key="1">
    <citation type="submission" date="2018-08" db="EMBL/GenBank/DDBJ databases">
        <title>Mucilaginibacter terrae sp. nov., isolated from manganese diggings.</title>
        <authorList>
            <person name="Huang Y."/>
            <person name="Zhou Z."/>
        </authorList>
    </citation>
    <scope>NUCLEOTIDE SEQUENCE [LARGE SCALE GENOMIC DNA]</scope>
    <source>
        <strain evidence="2 3">ZH6</strain>
    </source>
</reference>
<keyword evidence="3" id="KW-1185">Reference proteome</keyword>
<name>A0A3E2NY08_9SPHI</name>
<protein>
    <submittedName>
        <fullName evidence="2">Uncharacterized protein</fullName>
    </submittedName>
</protein>
<gene>
    <name evidence="2" type="ORF">DYU05_09130</name>
</gene>
<dbReference type="Proteomes" id="UP000260823">
    <property type="component" value="Unassembled WGS sequence"/>
</dbReference>